<name>A0ABQ2ZGR6_9GAMM</name>
<evidence type="ECO:0000256" key="1">
    <source>
        <dbReference type="ARBA" id="ARBA00009964"/>
    </source>
</evidence>
<dbReference type="PANTHER" id="PTHR33215">
    <property type="entry name" value="PROTEIN DISTAL ANTENNA"/>
    <property type="match status" value="1"/>
</dbReference>
<comment type="similarity">
    <text evidence="1">Belongs to the transposase 8 family.</text>
</comment>
<protein>
    <recommendedName>
        <fullName evidence="5">Transposase</fullName>
    </recommendedName>
</protein>
<evidence type="ECO:0008006" key="5">
    <source>
        <dbReference type="Google" id="ProtNLM"/>
    </source>
</evidence>
<dbReference type="InterPro" id="IPR051839">
    <property type="entry name" value="RD_transcriptional_regulator"/>
</dbReference>
<dbReference type="PANTHER" id="PTHR33215:SF12">
    <property type="entry name" value="TRANSPOSASE INSN FOR INSERTION SEQUENCE ELEMENT IS911A-RELATED"/>
    <property type="match status" value="1"/>
</dbReference>
<feature type="coiled-coil region" evidence="2">
    <location>
        <begin position="64"/>
        <end position="91"/>
    </location>
</feature>
<keyword evidence="4" id="KW-1185">Reference proteome</keyword>
<sequence length="104" mass="12265">MTKRRTRRSFNQEFKREAAQLVLDQGYSMTEACRSLDIGSTALRRWVYQLHLERDGGTPKGKALTLEQQRIQELEARIDRLEREKAILKKATALLMSDEWNRTR</sequence>
<organism evidence="3 4">
    <name type="scientific">Litchfieldella qijiaojingensis</name>
    <dbReference type="NCBI Taxonomy" id="980347"/>
    <lineage>
        <taxon>Bacteria</taxon>
        <taxon>Pseudomonadati</taxon>
        <taxon>Pseudomonadota</taxon>
        <taxon>Gammaproteobacteria</taxon>
        <taxon>Oceanospirillales</taxon>
        <taxon>Halomonadaceae</taxon>
        <taxon>Litchfieldella</taxon>
    </lineage>
</organism>
<dbReference type="Gene3D" id="1.10.10.60">
    <property type="entry name" value="Homeodomain-like"/>
    <property type="match status" value="1"/>
</dbReference>
<comment type="caution">
    <text evidence="3">The sequence shown here is derived from an EMBL/GenBank/DDBJ whole genome shotgun (WGS) entry which is preliminary data.</text>
</comment>
<dbReference type="Pfam" id="PF01527">
    <property type="entry name" value="HTH_Tnp_1"/>
    <property type="match status" value="1"/>
</dbReference>
<evidence type="ECO:0000256" key="2">
    <source>
        <dbReference type="SAM" id="Coils"/>
    </source>
</evidence>
<dbReference type="SUPFAM" id="SSF46689">
    <property type="entry name" value="Homeodomain-like"/>
    <property type="match status" value="1"/>
</dbReference>
<dbReference type="InterPro" id="IPR009057">
    <property type="entry name" value="Homeodomain-like_sf"/>
</dbReference>
<proteinExistence type="inferred from homology"/>
<evidence type="ECO:0000313" key="4">
    <source>
        <dbReference type="Proteomes" id="UP000653056"/>
    </source>
</evidence>
<reference evidence="4" key="1">
    <citation type="journal article" date="2019" name="Int. J. Syst. Evol. Microbiol.">
        <title>The Global Catalogue of Microorganisms (GCM) 10K type strain sequencing project: providing services to taxonomists for standard genome sequencing and annotation.</title>
        <authorList>
            <consortium name="The Broad Institute Genomics Platform"/>
            <consortium name="The Broad Institute Genome Sequencing Center for Infectious Disease"/>
            <person name="Wu L."/>
            <person name="Ma J."/>
        </authorList>
    </citation>
    <scope>NUCLEOTIDE SEQUENCE [LARGE SCALE GENOMIC DNA]</scope>
    <source>
        <strain evidence="4">KCTC 22228</strain>
    </source>
</reference>
<evidence type="ECO:0000313" key="3">
    <source>
        <dbReference type="EMBL" id="GGY12599.1"/>
    </source>
</evidence>
<dbReference type="Proteomes" id="UP000653056">
    <property type="component" value="Unassembled WGS sequence"/>
</dbReference>
<accession>A0ABQ2ZGR6</accession>
<gene>
    <name evidence="3" type="ORF">GCM10007160_43790</name>
</gene>
<dbReference type="InterPro" id="IPR002514">
    <property type="entry name" value="Transposase_8"/>
</dbReference>
<dbReference type="EMBL" id="BMXS01000073">
    <property type="protein sequence ID" value="GGY12599.1"/>
    <property type="molecule type" value="Genomic_DNA"/>
</dbReference>
<keyword evidence="2" id="KW-0175">Coiled coil</keyword>